<protein>
    <recommendedName>
        <fullName evidence="5">Serine aminopeptidase S33 domain-containing protein</fullName>
    </recommendedName>
</protein>
<feature type="domain" description="Serine aminopeptidase S33" evidence="5">
    <location>
        <begin position="144"/>
        <end position="208"/>
    </location>
</feature>
<evidence type="ECO:0000256" key="3">
    <source>
        <dbReference type="PIRSR" id="PIRSR017388-3"/>
    </source>
</evidence>
<dbReference type="InterPro" id="IPR051044">
    <property type="entry name" value="MAG_DAG_Lipase"/>
</dbReference>
<dbReference type="Gene3D" id="3.40.50.1820">
    <property type="entry name" value="alpha/beta hydrolase"/>
    <property type="match status" value="1"/>
</dbReference>
<evidence type="ECO:0000256" key="2">
    <source>
        <dbReference type="PIRSR" id="PIRSR017388-2"/>
    </source>
</evidence>
<dbReference type="GO" id="GO:0052689">
    <property type="term" value="F:carboxylic ester hydrolase activity"/>
    <property type="evidence" value="ECO:0007669"/>
    <property type="project" value="InterPro"/>
</dbReference>
<dbReference type="PIRSF" id="PIRSF017388">
    <property type="entry name" value="Esterase_lipase"/>
    <property type="match status" value="1"/>
</dbReference>
<comment type="caution">
    <text evidence="6">The sequence shown here is derived from an EMBL/GenBank/DDBJ whole genome shotgun (WGS) entry which is preliminary data.</text>
</comment>
<feature type="domain" description="Serine aminopeptidase S33" evidence="5">
    <location>
        <begin position="2"/>
        <end position="125"/>
    </location>
</feature>
<dbReference type="EMBL" id="DTHG01000100">
    <property type="protein sequence ID" value="HGW92532.1"/>
    <property type="molecule type" value="Genomic_DNA"/>
</dbReference>
<feature type="transmembrane region" description="Helical" evidence="4">
    <location>
        <begin position="73"/>
        <end position="91"/>
    </location>
</feature>
<feature type="active site" description="Nucleophile" evidence="1">
    <location>
        <position position="79"/>
    </location>
</feature>
<dbReference type="AlphaFoldDB" id="A0A7C4UDQ0"/>
<dbReference type="InterPro" id="IPR012354">
    <property type="entry name" value="Esterase_lipase"/>
</dbReference>
<reference evidence="6" key="1">
    <citation type="journal article" date="2020" name="mSystems">
        <title>Genome- and Community-Level Interaction Insights into Carbon Utilization and Element Cycling Functions of Hydrothermarchaeota in Hydrothermal Sediment.</title>
        <authorList>
            <person name="Zhou Z."/>
            <person name="Liu Y."/>
            <person name="Xu W."/>
            <person name="Pan J."/>
            <person name="Luo Z.H."/>
            <person name="Li M."/>
        </authorList>
    </citation>
    <scope>NUCLEOTIDE SEQUENCE [LARGE SCALE GENOMIC DNA]</scope>
    <source>
        <strain evidence="6">SpSt-780</strain>
    </source>
</reference>
<feature type="binding site" evidence="2">
    <location>
        <position position="80"/>
    </location>
    <ligand>
        <name>substrate</name>
    </ligand>
</feature>
<dbReference type="SUPFAM" id="SSF53474">
    <property type="entry name" value="alpha/beta-Hydrolases"/>
    <property type="match status" value="1"/>
</dbReference>
<proteinExistence type="predicted"/>
<gene>
    <name evidence="6" type="ORF">ENV67_08365</name>
</gene>
<evidence type="ECO:0000256" key="4">
    <source>
        <dbReference type="SAM" id="Phobius"/>
    </source>
</evidence>
<feature type="site" description="Important for substrate specificity" evidence="3">
    <location>
        <position position="127"/>
    </location>
</feature>
<evidence type="ECO:0000313" key="6">
    <source>
        <dbReference type="EMBL" id="HGW92532.1"/>
    </source>
</evidence>
<dbReference type="Pfam" id="PF12146">
    <property type="entry name" value="Hydrolase_4"/>
    <property type="match status" value="2"/>
</dbReference>
<evidence type="ECO:0000256" key="1">
    <source>
        <dbReference type="PIRSR" id="PIRSR017388-1"/>
    </source>
</evidence>
<feature type="active site" description="Charge relay system" evidence="1">
    <location>
        <position position="174"/>
    </location>
</feature>
<keyword evidence="4" id="KW-1133">Transmembrane helix</keyword>
<sequence>MRNCIILVHGFGGTPYEMKKLGEYLKKYGFSPEYPLLLGHRDKPESLKDVKLEDWKNQLIEFYNEMEKKYEKVFLCGLSMGALLSGIIASIKIPEKLILLAPAVYIKKASFSLAPFGLMVRNKLVRICDKSLNPESYHFAPAFSVYQLLRARNEFVKKIGLVKSPTLIIHGLKDEMVKPLSSIFVFKRLKTKKKISFIEDATHVLTLDNKKEDVFKTILDWVK</sequence>
<dbReference type="PANTHER" id="PTHR11614">
    <property type="entry name" value="PHOSPHOLIPASE-RELATED"/>
    <property type="match status" value="1"/>
</dbReference>
<name>A0A7C4UDQ0_UNCW3</name>
<organism evidence="6">
    <name type="scientific">candidate division WOR-3 bacterium</name>
    <dbReference type="NCBI Taxonomy" id="2052148"/>
    <lineage>
        <taxon>Bacteria</taxon>
        <taxon>Bacteria division WOR-3</taxon>
    </lineage>
</organism>
<accession>A0A7C4UDQ0</accession>
<keyword evidence="4" id="KW-0472">Membrane</keyword>
<dbReference type="InterPro" id="IPR022742">
    <property type="entry name" value="Hydrolase_4"/>
</dbReference>
<evidence type="ECO:0000259" key="5">
    <source>
        <dbReference type="Pfam" id="PF12146"/>
    </source>
</evidence>
<keyword evidence="4" id="KW-0812">Transmembrane</keyword>
<feature type="active site" description="Charge relay system" evidence="1">
    <location>
        <position position="203"/>
    </location>
</feature>
<feature type="binding site" evidence="2">
    <location>
        <position position="11"/>
    </location>
    <ligand>
        <name>substrate</name>
    </ligand>
</feature>
<dbReference type="InterPro" id="IPR029058">
    <property type="entry name" value="AB_hydrolase_fold"/>
</dbReference>